<dbReference type="SUPFAM" id="SSF55550">
    <property type="entry name" value="SH2 domain"/>
    <property type="match status" value="1"/>
</dbReference>
<keyword evidence="4" id="KW-0378">Hydrolase</keyword>
<keyword evidence="3" id="KW-0597">Phosphoprotein</keyword>
<dbReference type="Pfam" id="PF00017">
    <property type="entry name" value="SH2"/>
    <property type="match status" value="1"/>
</dbReference>
<dbReference type="CDD" id="cd01213">
    <property type="entry name" value="PTB_tensin"/>
    <property type="match status" value="1"/>
</dbReference>
<dbReference type="InterPro" id="IPR006020">
    <property type="entry name" value="PTB/PI_dom"/>
</dbReference>
<feature type="domain" description="SH2" evidence="9">
    <location>
        <begin position="18"/>
        <end position="123"/>
    </location>
</feature>
<dbReference type="InterPro" id="IPR035012">
    <property type="entry name" value="Tensin-like_SH2"/>
</dbReference>
<dbReference type="Gene3D" id="2.30.29.30">
    <property type="entry name" value="Pleckstrin-homology domain (PH domain)/Phosphotyrosine-binding domain (PTB)"/>
    <property type="match status" value="1"/>
</dbReference>
<reference evidence="10" key="2">
    <citation type="submission" date="2014-03" db="EMBL/GenBank/DDBJ databases">
        <title>The whipworm genome and dual-species transcriptomics of an intimate host-pathogen interaction.</title>
        <authorList>
            <person name="Foth B.J."/>
            <person name="Tsai I.J."/>
            <person name="Reid A.J."/>
            <person name="Bancroft A.J."/>
            <person name="Nichol S."/>
            <person name="Tracey A."/>
            <person name="Holroyd N."/>
            <person name="Cotton J.A."/>
            <person name="Stanley E.J."/>
            <person name="Zarowiecki M."/>
            <person name="Liu J.Z."/>
            <person name="Huckvale T."/>
            <person name="Cooper P.J."/>
            <person name="Grencis R.K."/>
            <person name="Berriman M."/>
        </authorList>
    </citation>
    <scope>NUCLEOTIDE SEQUENCE [LARGE SCALE GENOMIC DNA]</scope>
</reference>
<evidence type="ECO:0000256" key="4">
    <source>
        <dbReference type="ARBA" id="ARBA00022801"/>
    </source>
</evidence>
<dbReference type="InterPro" id="IPR033929">
    <property type="entry name" value="Tensin_PTB"/>
</dbReference>
<name>A0A077ZAN4_TRITR</name>
<reference evidence="10" key="1">
    <citation type="submission" date="2014-01" db="EMBL/GenBank/DDBJ databases">
        <authorList>
            <person name="Aslett M."/>
        </authorList>
    </citation>
    <scope>NUCLEOTIDE SEQUENCE</scope>
</reference>
<gene>
    <name evidence="10" type="ORF">TTRE_0000562701</name>
</gene>
<evidence type="ECO:0000256" key="7">
    <source>
        <dbReference type="ARBA" id="ARBA00022999"/>
    </source>
</evidence>
<dbReference type="SUPFAM" id="SSF50729">
    <property type="entry name" value="PH domain-like"/>
    <property type="match status" value="1"/>
</dbReference>
<keyword evidence="11" id="KW-1185">Reference proteome</keyword>
<dbReference type="Proteomes" id="UP000030665">
    <property type="component" value="Unassembled WGS sequence"/>
</dbReference>
<dbReference type="InterPro" id="IPR000980">
    <property type="entry name" value="SH2"/>
</dbReference>
<dbReference type="SMART" id="SM00462">
    <property type="entry name" value="PTB"/>
    <property type="match status" value="1"/>
</dbReference>
<keyword evidence="6" id="KW-0965">Cell junction</keyword>
<evidence type="ECO:0000256" key="8">
    <source>
        <dbReference type="PROSITE-ProRule" id="PRU00191"/>
    </source>
</evidence>
<dbReference type="Gene3D" id="3.30.505.10">
    <property type="entry name" value="SH2 domain"/>
    <property type="match status" value="1"/>
</dbReference>
<dbReference type="InterPro" id="IPR013625">
    <property type="entry name" value="PTB"/>
</dbReference>
<evidence type="ECO:0000256" key="3">
    <source>
        <dbReference type="ARBA" id="ARBA00022553"/>
    </source>
</evidence>
<protein>
    <submittedName>
        <fullName evidence="10">Protein tag isoform</fullName>
    </submittedName>
</protein>
<dbReference type="InterPro" id="IPR051484">
    <property type="entry name" value="Tensin_PTEN_phosphatase"/>
</dbReference>
<dbReference type="SMART" id="SM00252">
    <property type="entry name" value="SH2"/>
    <property type="match status" value="1"/>
</dbReference>
<evidence type="ECO:0000259" key="9">
    <source>
        <dbReference type="PROSITE" id="PS50001"/>
    </source>
</evidence>
<evidence type="ECO:0000256" key="1">
    <source>
        <dbReference type="ARBA" id="ARBA00004282"/>
    </source>
</evidence>
<dbReference type="AlphaFoldDB" id="A0A077ZAN4"/>
<dbReference type="CDD" id="cd09927">
    <property type="entry name" value="SH2_Tensin_like"/>
    <property type="match status" value="1"/>
</dbReference>
<dbReference type="EMBL" id="HG806149">
    <property type="protein sequence ID" value="CDW57336.1"/>
    <property type="molecule type" value="Genomic_DNA"/>
</dbReference>
<comment type="similarity">
    <text evidence="2">Belongs to the PTEN phosphatase protein family.</text>
</comment>
<dbReference type="Pfam" id="PF08416">
    <property type="entry name" value="PTB"/>
    <property type="match status" value="1"/>
</dbReference>
<dbReference type="FunFam" id="3.30.505.10:FF:000002">
    <property type="entry name" value="Tensin 1"/>
    <property type="match status" value="1"/>
</dbReference>
<dbReference type="PRINTS" id="PR00401">
    <property type="entry name" value="SH2DOMAIN"/>
</dbReference>
<dbReference type="OrthoDB" id="6273691at2759"/>
<dbReference type="InterPro" id="IPR036860">
    <property type="entry name" value="SH2_dom_sf"/>
</dbReference>
<comment type="subcellular location">
    <subcellularLocation>
        <location evidence="1">Cell junction</location>
    </subcellularLocation>
</comment>
<evidence type="ECO:0000256" key="2">
    <source>
        <dbReference type="ARBA" id="ARBA00007881"/>
    </source>
</evidence>
<dbReference type="GO" id="GO:0004721">
    <property type="term" value="F:phosphoprotein phosphatase activity"/>
    <property type="evidence" value="ECO:0007669"/>
    <property type="project" value="UniProtKB-KW"/>
</dbReference>
<evidence type="ECO:0000313" key="11">
    <source>
        <dbReference type="Proteomes" id="UP000030665"/>
    </source>
</evidence>
<dbReference type="PROSITE" id="PS50001">
    <property type="entry name" value="SH2"/>
    <property type="match status" value="1"/>
</dbReference>
<dbReference type="PANTHER" id="PTHR45734">
    <property type="entry name" value="TENSIN"/>
    <property type="match status" value="1"/>
</dbReference>
<sequence>MEVVHHHPVFVKDTSKFWYKPSISREEAISVLKDKQPGAFIIRDSNSFPGAFGLALKVAVPPPGVLTKNDRSELVRHFLIETTAKGVKLKGCNNEPIFGSLAALVYQHSMTPLALPCKLLLPEYDPALSVEQITTAQQLLDQGAACNVTYLFSNETESLTGPEAVRRTVDVTLTTAATKELEPIVVHLKVSSQGITITDNARKKFFRRHYPVPTITHCSLERLLNFNSGSMPAMIFGFVARKSVAKSENVCHVFAELEPEQPASAIVNFISRVILTPSQTVSTD</sequence>
<evidence type="ECO:0000256" key="6">
    <source>
        <dbReference type="ARBA" id="ARBA00022949"/>
    </source>
</evidence>
<evidence type="ECO:0000256" key="5">
    <source>
        <dbReference type="ARBA" id="ARBA00022912"/>
    </source>
</evidence>
<dbReference type="PANTHER" id="PTHR45734:SF10">
    <property type="entry name" value="BLISTERY, ISOFORM A"/>
    <property type="match status" value="1"/>
</dbReference>
<dbReference type="GO" id="GO:0005925">
    <property type="term" value="C:focal adhesion"/>
    <property type="evidence" value="ECO:0007669"/>
    <property type="project" value="TreeGrafter"/>
</dbReference>
<proteinExistence type="inferred from homology"/>
<evidence type="ECO:0000313" key="10">
    <source>
        <dbReference type="EMBL" id="CDW57336.1"/>
    </source>
</evidence>
<keyword evidence="7 8" id="KW-0727">SH2 domain</keyword>
<dbReference type="STRING" id="36087.A0A077ZAN4"/>
<dbReference type="InterPro" id="IPR011993">
    <property type="entry name" value="PH-like_dom_sf"/>
</dbReference>
<organism evidence="10 11">
    <name type="scientific">Trichuris trichiura</name>
    <name type="common">Whipworm</name>
    <name type="synonym">Trichocephalus trichiurus</name>
    <dbReference type="NCBI Taxonomy" id="36087"/>
    <lineage>
        <taxon>Eukaryota</taxon>
        <taxon>Metazoa</taxon>
        <taxon>Ecdysozoa</taxon>
        <taxon>Nematoda</taxon>
        <taxon>Enoplea</taxon>
        <taxon>Dorylaimia</taxon>
        <taxon>Trichinellida</taxon>
        <taxon>Trichuridae</taxon>
        <taxon>Trichuris</taxon>
    </lineage>
</organism>
<keyword evidence="5" id="KW-0904">Protein phosphatase</keyword>
<accession>A0A077ZAN4</accession>